<reference evidence="2" key="2">
    <citation type="submission" date="2017-02" db="EMBL/GenBank/DDBJ databases">
        <title>Sunflower complete genome.</title>
        <authorList>
            <person name="Langlade N."/>
            <person name="Munos S."/>
        </authorList>
    </citation>
    <scope>NUCLEOTIDE SEQUENCE [LARGE SCALE GENOMIC DNA]</scope>
    <source>
        <tissue evidence="2">Leaves</tissue>
    </source>
</reference>
<accession>A0A251U4F9</accession>
<dbReference type="EMBL" id="MNCJ02000323">
    <property type="protein sequence ID" value="KAF5797270.1"/>
    <property type="molecule type" value="Genomic_DNA"/>
</dbReference>
<dbReference type="Gramene" id="mRNA:HanXRQr2_Chr08g0361601">
    <property type="protein sequence ID" value="mRNA:HanXRQr2_Chr08g0361601"/>
    <property type="gene ID" value="HanXRQr2_Chr08g0361601"/>
</dbReference>
<reference evidence="1 3" key="1">
    <citation type="journal article" date="2017" name="Nature">
        <title>The sunflower genome provides insights into oil metabolism, flowering and Asterid evolution.</title>
        <authorList>
            <person name="Badouin H."/>
            <person name="Gouzy J."/>
            <person name="Grassa C.J."/>
            <person name="Murat F."/>
            <person name="Staton S.E."/>
            <person name="Cottret L."/>
            <person name="Lelandais-Briere C."/>
            <person name="Owens G.L."/>
            <person name="Carrere S."/>
            <person name="Mayjonade B."/>
            <person name="Legrand L."/>
            <person name="Gill N."/>
            <person name="Kane N.C."/>
            <person name="Bowers J.E."/>
            <person name="Hubner S."/>
            <person name="Bellec A."/>
            <person name="Berard A."/>
            <person name="Berges H."/>
            <person name="Blanchet N."/>
            <person name="Boniface M.C."/>
            <person name="Brunel D."/>
            <person name="Catrice O."/>
            <person name="Chaidir N."/>
            <person name="Claudel C."/>
            <person name="Donnadieu C."/>
            <person name="Faraut T."/>
            <person name="Fievet G."/>
            <person name="Helmstetter N."/>
            <person name="King M."/>
            <person name="Knapp S.J."/>
            <person name="Lai Z."/>
            <person name="Le Paslier M.C."/>
            <person name="Lippi Y."/>
            <person name="Lorenzon L."/>
            <person name="Mandel J.R."/>
            <person name="Marage G."/>
            <person name="Marchand G."/>
            <person name="Marquand E."/>
            <person name="Bret-Mestries E."/>
            <person name="Morien E."/>
            <person name="Nambeesan S."/>
            <person name="Nguyen T."/>
            <person name="Pegot-Espagnet P."/>
            <person name="Pouilly N."/>
            <person name="Raftis F."/>
            <person name="Sallet E."/>
            <person name="Schiex T."/>
            <person name="Thomas J."/>
            <person name="Vandecasteele C."/>
            <person name="Vares D."/>
            <person name="Vear F."/>
            <person name="Vautrin S."/>
            <person name="Crespi M."/>
            <person name="Mangin B."/>
            <person name="Burke J.M."/>
            <person name="Salse J."/>
            <person name="Munos S."/>
            <person name="Vincourt P."/>
            <person name="Rieseberg L.H."/>
            <person name="Langlade N.B."/>
        </authorList>
    </citation>
    <scope>NUCLEOTIDE SEQUENCE [LARGE SCALE GENOMIC DNA]</scope>
    <source>
        <strain evidence="3">cv. SF193</strain>
        <tissue evidence="1">Leaves</tissue>
    </source>
</reference>
<evidence type="ECO:0000313" key="2">
    <source>
        <dbReference type="EMBL" id="OTG17943.1"/>
    </source>
</evidence>
<organism evidence="2 3">
    <name type="scientific">Helianthus annuus</name>
    <name type="common">Common sunflower</name>
    <dbReference type="NCBI Taxonomy" id="4232"/>
    <lineage>
        <taxon>Eukaryota</taxon>
        <taxon>Viridiplantae</taxon>
        <taxon>Streptophyta</taxon>
        <taxon>Embryophyta</taxon>
        <taxon>Tracheophyta</taxon>
        <taxon>Spermatophyta</taxon>
        <taxon>Magnoliopsida</taxon>
        <taxon>eudicotyledons</taxon>
        <taxon>Gunneridae</taxon>
        <taxon>Pentapetalae</taxon>
        <taxon>asterids</taxon>
        <taxon>campanulids</taxon>
        <taxon>Asterales</taxon>
        <taxon>Asteraceae</taxon>
        <taxon>Asteroideae</taxon>
        <taxon>Heliantheae alliance</taxon>
        <taxon>Heliantheae</taxon>
        <taxon>Helianthus</taxon>
    </lineage>
</organism>
<dbReference type="Proteomes" id="UP000215914">
    <property type="component" value="Chromosome 8"/>
</dbReference>
<keyword evidence="3" id="KW-1185">Reference proteome</keyword>
<dbReference type="InParanoid" id="A0A251U4F9"/>
<name>A0A251U4F9_HELAN</name>
<dbReference type="EMBL" id="CM007897">
    <property type="protein sequence ID" value="OTG17943.1"/>
    <property type="molecule type" value="Genomic_DNA"/>
</dbReference>
<gene>
    <name evidence="2" type="ORF">HannXRQ_Chr08g0217751</name>
    <name evidence="1" type="ORF">HanXRQr2_Chr08g0361601</name>
</gene>
<evidence type="ECO:0000313" key="3">
    <source>
        <dbReference type="Proteomes" id="UP000215914"/>
    </source>
</evidence>
<reference evidence="1" key="3">
    <citation type="submission" date="2020-06" db="EMBL/GenBank/DDBJ databases">
        <title>Helianthus annuus Genome sequencing and assembly Release 2.</title>
        <authorList>
            <person name="Gouzy J."/>
            <person name="Langlade N."/>
            <person name="Munos S."/>
        </authorList>
    </citation>
    <scope>NUCLEOTIDE SEQUENCE</scope>
    <source>
        <tissue evidence="1">Leaves</tissue>
    </source>
</reference>
<sequence length="72" mass="8203">MVVLVLMIYYQGGQRESVDIKPFGIPPPCQNGCYALEYSKEFCCTMDTVHCCFVNKDVCNRQCQRLPICCAK</sequence>
<dbReference type="AlphaFoldDB" id="A0A251U4F9"/>
<proteinExistence type="predicted"/>
<protein>
    <submittedName>
        <fullName evidence="2">Uncharacterized protein</fullName>
    </submittedName>
</protein>
<evidence type="ECO:0000313" key="1">
    <source>
        <dbReference type="EMBL" id="KAF5797270.1"/>
    </source>
</evidence>